<name>A0A7S3APD8_9EUKA</name>
<keyword evidence="1" id="KW-0812">Transmembrane</keyword>
<dbReference type="PANTHER" id="PTHR13146">
    <property type="match status" value="1"/>
</dbReference>
<protein>
    <recommendedName>
        <fullName evidence="3">Sugar phosphate transporter domain-containing protein</fullName>
    </recommendedName>
</protein>
<feature type="transmembrane region" description="Helical" evidence="1">
    <location>
        <begin position="17"/>
        <end position="38"/>
    </location>
</feature>
<dbReference type="AlphaFoldDB" id="A0A7S3APD8"/>
<gene>
    <name evidence="2" type="ORF">HERI1096_LOCUS11736</name>
</gene>
<dbReference type="PANTHER" id="PTHR13146:SF0">
    <property type="entry name" value="SOLUTE CARRIER FAMILY 35 MEMBER F6"/>
    <property type="match status" value="1"/>
</dbReference>
<evidence type="ECO:0000313" key="2">
    <source>
        <dbReference type="EMBL" id="CAE0111076.1"/>
    </source>
</evidence>
<proteinExistence type="predicted"/>
<dbReference type="GO" id="GO:0016020">
    <property type="term" value="C:membrane"/>
    <property type="evidence" value="ECO:0007669"/>
    <property type="project" value="TreeGrafter"/>
</dbReference>
<evidence type="ECO:0008006" key="3">
    <source>
        <dbReference type="Google" id="ProtNLM"/>
    </source>
</evidence>
<keyword evidence="1" id="KW-1133">Transmembrane helix</keyword>
<accession>A0A7S3APD8</accession>
<dbReference type="EMBL" id="HBHX01021012">
    <property type="protein sequence ID" value="CAE0111076.1"/>
    <property type="molecule type" value="Transcribed_RNA"/>
</dbReference>
<organism evidence="2">
    <name type="scientific">Haptolina ericina</name>
    <dbReference type="NCBI Taxonomy" id="156174"/>
    <lineage>
        <taxon>Eukaryota</taxon>
        <taxon>Haptista</taxon>
        <taxon>Haptophyta</taxon>
        <taxon>Prymnesiophyceae</taxon>
        <taxon>Prymnesiales</taxon>
        <taxon>Prymnesiaceae</taxon>
        <taxon>Haptolina</taxon>
    </lineage>
</organism>
<keyword evidence="1" id="KW-0472">Membrane</keyword>
<sequence length="153" mass="17205">MEDTLEAFAQVCDRPQVLILMFGNSFSIAFFNYFGVSITKSSSASYRMVLDSLRTVVIWVFDLASGGGKFHPLQVVGFACMLCGTTVYNEAVQLPCLAYPSVEERSEERARRVQSQSRSRQEPLLLEPFTASPTLKVDEFFTPSLTRYVHAQQ</sequence>
<evidence type="ECO:0000256" key="1">
    <source>
        <dbReference type="SAM" id="Phobius"/>
    </source>
</evidence>
<reference evidence="2" key="1">
    <citation type="submission" date="2021-01" db="EMBL/GenBank/DDBJ databases">
        <authorList>
            <person name="Corre E."/>
            <person name="Pelletier E."/>
            <person name="Niang G."/>
            <person name="Scheremetjew M."/>
            <person name="Finn R."/>
            <person name="Kale V."/>
            <person name="Holt S."/>
            <person name="Cochrane G."/>
            <person name="Meng A."/>
            <person name="Brown T."/>
            <person name="Cohen L."/>
        </authorList>
    </citation>
    <scope>NUCLEOTIDE SEQUENCE</scope>
    <source>
        <strain evidence="2">CCMP281</strain>
    </source>
</reference>